<protein>
    <submittedName>
        <fullName evidence="4">DUF4974 domain-containing protein</fullName>
    </submittedName>
</protein>
<dbReference type="Gene3D" id="2.60.120.1440">
    <property type="match status" value="1"/>
</dbReference>
<accession>A0A4U1G2I9</accession>
<gene>
    <name evidence="4" type="ORF">FBD94_25665</name>
</gene>
<organism evidence="4 5">
    <name type="scientific">Pedobacter hiemivivus</name>
    <dbReference type="NCBI Taxonomy" id="2530454"/>
    <lineage>
        <taxon>Bacteria</taxon>
        <taxon>Pseudomonadati</taxon>
        <taxon>Bacteroidota</taxon>
        <taxon>Sphingobacteriia</taxon>
        <taxon>Sphingobacteriales</taxon>
        <taxon>Sphingobacteriaceae</taxon>
        <taxon>Pedobacter</taxon>
    </lineage>
</organism>
<proteinExistence type="predicted"/>
<evidence type="ECO:0000313" key="5">
    <source>
        <dbReference type="Proteomes" id="UP000309594"/>
    </source>
</evidence>
<dbReference type="Pfam" id="PF16344">
    <property type="entry name" value="FecR_C"/>
    <property type="match status" value="1"/>
</dbReference>
<dbReference type="RefSeq" id="WP_136882334.1">
    <property type="nucleotide sequence ID" value="NZ_SWDX01000021.1"/>
</dbReference>
<dbReference type="PANTHER" id="PTHR30273:SF2">
    <property type="entry name" value="PROTEIN FECR"/>
    <property type="match status" value="1"/>
</dbReference>
<dbReference type="EMBL" id="SWDX01000021">
    <property type="protein sequence ID" value="TKC54982.1"/>
    <property type="molecule type" value="Genomic_DNA"/>
</dbReference>
<reference evidence="4 5" key="1">
    <citation type="submission" date="2019-04" db="EMBL/GenBank/DDBJ databases">
        <title>Pedobacter sp. RP-1-16 sp. nov., isolated from Arctic soil.</title>
        <authorList>
            <person name="Dahal R.H."/>
            <person name="Kim D.-U."/>
        </authorList>
    </citation>
    <scope>NUCLEOTIDE SEQUENCE [LARGE SCALE GENOMIC DNA]</scope>
    <source>
        <strain evidence="4 5">RP-1-16</strain>
    </source>
</reference>
<evidence type="ECO:0000259" key="3">
    <source>
        <dbReference type="Pfam" id="PF16344"/>
    </source>
</evidence>
<dbReference type="GO" id="GO:0016989">
    <property type="term" value="F:sigma factor antagonist activity"/>
    <property type="evidence" value="ECO:0007669"/>
    <property type="project" value="TreeGrafter"/>
</dbReference>
<evidence type="ECO:0000259" key="2">
    <source>
        <dbReference type="Pfam" id="PF04773"/>
    </source>
</evidence>
<feature type="transmembrane region" description="Helical" evidence="1">
    <location>
        <begin position="86"/>
        <end position="110"/>
    </location>
</feature>
<dbReference type="PANTHER" id="PTHR30273">
    <property type="entry name" value="PERIPLASMIC SIGNAL SENSOR AND SIGMA FACTOR ACTIVATOR FECR-RELATED"/>
    <property type="match status" value="1"/>
</dbReference>
<dbReference type="AlphaFoldDB" id="A0A4U1G2I9"/>
<sequence length="401" mass="44604">MKSSDNIEKLFQKYLSGSQTEAEFKELLDHFDTFGTQSPLRSLIGQQMESEYTDSGSLQEMIIRMDANVYQGLENRRNSERFVLRLWPRVAVAAVILLVGTAMLFFTGYLGPKSGYRNMLNAKQISAGKNSAVLTLANGKTIRLSAEKMGLLSSASDLTYTDGTAIDPGLHLGEATALIITTPRGGQYQAVLPDGTSVWLNAASSLKFPSRFTGNERVVELTGEAYFEVTKLKSQNSDAGVKQKMPFLVVSKGQKVEVLGTHFNISSYSDEDDVKTTLLEGSVRISVYPDAKNAKGSEAILLPGQQSVQNFGHIMVREVDAAYAIDWKNGKFSFKNEPLQSIMRKVARWYNVEVTYQNEQLMDRKFSGKVSRYDDVYEVLRILEMTGGAEFKIEGRKITIL</sequence>
<comment type="caution">
    <text evidence="4">The sequence shown here is derived from an EMBL/GenBank/DDBJ whole genome shotgun (WGS) entry which is preliminary data.</text>
</comment>
<dbReference type="InterPro" id="IPR006860">
    <property type="entry name" value="FecR"/>
</dbReference>
<keyword evidence="1" id="KW-0472">Membrane</keyword>
<keyword evidence="1" id="KW-1133">Transmembrane helix</keyword>
<dbReference type="Pfam" id="PF04773">
    <property type="entry name" value="FecR"/>
    <property type="match status" value="1"/>
</dbReference>
<evidence type="ECO:0000256" key="1">
    <source>
        <dbReference type="SAM" id="Phobius"/>
    </source>
</evidence>
<evidence type="ECO:0000313" key="4">
    <source>
        <dbReference type="EMBL" id="TKC54982.1"/>
    </source>
</evidence>
<feature type="domain" description="FecR protein" evidence="2">
    <location>
        <begin position="180"/>
        <end position="284"/>
    </location>
</feature>
<feature type="domain" description="Protein FecR C-terminal" evidence="3">
    <location>
        <begin position="331"/>
        <end position="400"/>
    </location>
</feature>
<dbReference type="Proteomes" id="UP000309594">
    <property type="component" value="Unassembled WGS sequence"/>
</dbReference>
<keyword evidence="1" id="KW-0812">Transmembrane</keyword>
<dbReference type="Gene3D" id="3.55.50.30">
    <property type="match status" value="1"/>
</dbReference>
<dbReference type="InterPro" id="IPR012373">
    <property type="entry name" value="Ferrdict_sens_TM"/>
</dbReference>
<name>A0A4U1G2I9_9SPHI</name>
<dbReference type="InterPro" id="IPR032508">
    <property type="entry name" value="FecR_C"/>
</dbReference>